<dbReference type="Pfam" id="PF01035">
    <property type="entry name" value="DNA_binding_1"/>
    <property type="match status" value="1"/>
</dbReference>
<dbReference type="SUPFAM" id="SSF53155">
    <property type="entry name" value="Methylated DNA-protein cysteine methyltransferase domain"/>
    <property type="match status" value="1"/>
</dbReference>
<dbReference type="HAMAP" id="MF_00772">
    <property type="entry name" value="OGT"/>
    <property type="match status" value="1"/>
</dbReference>
<dbReference type="InterPro" id="IPR036217">
    <property type="entry name" value="MethylDNA_cys_MeTrfase_DNAb"/>
</dbReference>
<dbReference type="Pfam" id="PF02870">
    <property type="entry name" value="Methyltransf_1N"/>
    <property type="match status" value="1"/>
</dbReference>
<evidence type="ECO:0000256" key="7">
    <source>
        <dbReference type="ARBA" id="ARBA00023204"/>
    </source>
</evidence>
<evidence type="ECO:0000256" key="1">
    <source>
        <dbReference type="ARBA" id="ARBA00001286"/>
    </source>
</evidence>
<dbReference type="GO" id="GO:0006307">
    <property type="term" value="P:DNA alkylation repair"/>
    <property type="evidence" value="ECO:0007669"/>
    <property type="project" value="UniProtKB-UniRule"/>
</dbReference>
<evidence type="ECO:0000313" key="12">
    <source>
        <dbReference type="EMBL" id="SDI44661.1"/>
    </source>
</evidence>
<dbReference type="InterPro" id="IPR008332">
    <property type="entry name" value="MethylG_MeTrfase_N"/>
</dbReference>
<evidence type="ECO:0000313" key="13">
    <source>
        <dbReference type="Proteomes" id="UP000183255"/>
    </source>
</evidence>
<dbReference type="GO" id="GO:0003908">
    <property type="term" value="F:methylated-DNA-[protein]-cysteine S-methyltransferase activity"/>
    <property type="evidence" value="ECO:0007669"/>
    <property type="project" value="UniProtKB-UniRule"/>
</dbReference>
<evidence type="ECO:0000256" key="5">
    <source>
        <dbReference type="ARBA" id="ARBA00022679"/>
    </source>
</evidence>
<dbReference type="InterPro" id="IPR036388">
    <property type="entry name" value="WH-like_DNA-bd_sf"/>
</dbReference>
<keyword evidence="5 9" id="KW-0808">Transferase</keyword>
<dbReference type="InterPro" id="IPR001497">
    <property type="entry name" value="MethylDNA_cys_MeTrfase_AS"/>
</dbReference>
<reference evidence="12 13" key="1">
    <citation type="submission" date="2016-10" db="EMBL/GenBank/DDBJ databases">
        <authorList>
            <person name="de Groot N.N."/>
        </authorList>
    </citation>
    <scope>NUCLEOTIDE SEQUENCE [LARGE SCALE GENOMIC DNA]</scope>
    <source>
        <strain evidence="12 13">CGMCC 1.5058</strain>
    </source>
</reference>
<proteinExistence type="inferred from homology"/>
<dbReference type="InterPro" id="IPR014048">
    <property type="entry name" value="MethylDNA_cys_MeTrfase_DNA-bd"/>
</dbReference>
<dbReference type="NCBIfam" id="TIGR00589">
    <property type="entry name" value="ogt"/>
    <property type="match status" value="1"/>
</dbReference>
<evidence type="ECO:0000256" key="8">
    <source>
        <dbReference type="ARBA" id="ARBA00049348"/>
    </source>
</evidence>
<organism evidence="12 13">
    <name type="scientific">Proteiniclasticum ruminis</name>
    <dbReference type="NCBI Taxonomy" id="398199"/>
    <lineage>
        <taxon>Bacteria</taxon>
        <taxon>Bacillati</taxon>
        <taxon>Bacillota</taxon>
        <taxon>Clostridia</taxon>
        <taxon>Eubacteriales</taxon>
        <taxon>Clostridiaceae</taxon>
        <taxon>Proteiniclasticum</taxon>
    </lineage>
</organism>
<comment type="subcellular location">
    <subcellularLocation>
        <location evidence="9">Cytoplasm</location>
    </subcellularLocation>
</comment>
<evidence type="ECO:0000256" key="9">
    <source>
        <dbReference type="HAMAP-Rule" id="MF_00772"/>
    </source>
</evidence>
<evidence type="ECO:0000259" key="10">
    <source>
        <dbReference type="Pfam" id="PF01035"/>
    </source>
</evidence>
<keyword evidence="7 9" id="KW-0234">DNA repair</keyword>
<accession>A0A1G8KMH9</accession>
<dbReference type="EMBL" id="FNDZ01000002">
    <property type="protein sequence ID" value="SDI44661.1"/>
    <property type="molecule type" value="Genomic_DNA"/>
</dbReference>
<dbReference type="Gene3D" id="1.10.10.10">
    <property type="entry name" value="Winged helix-like DNA-binding domain superfamily/Winged helix DNA-binding domain"/>
    <property type="match status" value="1"/>
</dbReference>
<evidence type="ECO:0000256" key="6">
    <source>
        <dbReference type="ARBA" id="ARBA00022763"/>
    </source>
</evidence>
<comment type="miscellaneous">
    <text evidence="9">This enzyme catalyzes only one turnover and therefore is not strictly catalytic. According to one definition, an enzyme is a biocatalyst that acts repeatedly and over many reaction cycles.</text>
</comment>
<dbReference type="InterPro" id="IPR023546">
    <property type="entry name" value="MGMT"/>
</dbReference>
<dbReference type="AlphaFoldDB" id="A0A1G8KMH9"/>
<feature type="domain" description="Methylated-DNA-[protein]-cysteine S-methyltransferase DNA binding" evidence="10">
    <location>
        <begin position="74"/>
        <end position="153"/>
    </location>
</feature>
<dbReference type="GO" id="GO:0032259">
    <property type="term" value="P:methylation"/>
    <property type="evidence" value="ECO:0007669"/>
    <property type="project" value="UniProtKB-KW"/>
</dbReference>
<dbReference type="Proteomes" id="UP000183255">
    <property type="component" value="Unassembled WGS sequence"/>
</dbReference>
<dbReference type="GO" id="GO:0005737">
    <property type="term" value="C:cytoplasm"/>
    <property type="evidence" value="ECO:0007669"/>
    <property type="project" value="UniProtKB-SubCell"/>
</dbReference>
<comment type="similarity">
    <text evidence="2 9">Belongs to the MGMT family.</text>
</comment>
<dbReference type="EC" id="2.1.1.63" evidence="9"/>
<keyword evidence="4 9" id="KW-0489">Methyltransferase</keyword>
<dbReference type="PROSITE" id="PS00374">
    <property type="entry name" value="MGMT"/>
    <property type="match status" value="1"/>
</dbReference>
<dbReference type="RefSeq" id="WP_031577909.1">
    <property type="nucleotide sequence ID" value="NZ_FNDZ01000002.1"/>
</dbReference>
<dbReference type="CDD" id="cd06445">
    <property type="entry name" value="ATase"/>
    <property type="match status" value="1"/>
</dbReference>
<name>A0A1G8KMH9_9CLOT</name>
<dbReference type="InterPro" id="IPR036631">
    <property type="entry name" value="MGMT_N_sf"/>
</dbReference>
<keyword evidence="6 9" id="KW-0227">DNA damage</keyword>
<feature type="domain" description="Methylguanine DNA methyltransferase ribonuclease-like" evidence="11">
    <location>
        <begin position="4"/>
        <end position="69"/>
    </location>
</feature>
<comment type="function">
    <text evidence="9">Involved in the cellular defense against the biological effects of O6-methylguanine (O6-MeG) and O4-methylthymine (O4-MeT) in DNA. Repairs the methylated nucleobase in DNA by stoichiometrically transferring the methyl group to a cysteine residue in the enzyme. This is a suicide reaction: the enzyme is irreversibly inactivated.</text>
</comment>
<dbReference type="PANTHER" id="PTHR10815:SF5">
    <property type="entry name" value="METHYLATED-DNA--PROTEIN-CYSTEINE METHYLTRANSFERASE"/>
    <property type="match status" value="1"/>
</dbReference>
<keyword evidence="3 9" id="KW-0963">Cytoplasm</keyword>
<comment type="catalytic activity">
    <reaction evidence="8 9">
        <text>a 6-O-methyl-2'-deoxyguanosine in DNA + L-cysteinyl-[protein] = S-methyl-L-cysteinyl-[protein] + a 2'-deoxyguanosine in DNA</text>
        <dbReference type="Rhea" id="RHEA:24000"/>
        <dbReference type="Rhea" id="RHEA-COMP:10131"/>
        <dbReference type="Rhea" id="RHEA-COMP:10132"/>
        <dbReference type="Rhea" id="RHEA-COMP:11367"/>
        <dbReference type="Rhea" id="RHEA-COMP:11368"/>
        <dbReference type="ChEBI" id="CHEBI:29950"/>
        <dbReference type="ChEBI" id="CHEBI:82612"/>
        <dbReference type="ChEBI" id="CHEBI:85445"/>
        <dbReference type="ChEBI" id="CHEBI:85448"/>
        <dbReference type="EC" id="2.1.1.63"/>
    </reaction>
</comment>
<gene>
    <name evidence="12" type="ORF">SAMN05421804_102367</name>
</gene>
<evidence type="ECO:0000256" key="4">
    <source>
        <dbReference type="ARBA" id="ARBA00022603"/>
    </source>
</evidence>
<comment type="catalytic activity">
    <reaction evidence="1 9">
        <text>a 4-O-methyl-thymidine in DNA + L-cysteinyl-[protein] = a thymidine in DNA + S-methyl-L-cysteinyl-[protein]</text>
        <dbReference type="Rhea" id="RHEA:53428"/>
        <dbReference type="Rhea" id="RHEA-COMP:10131"/>
        <dbReference type="Rhea" id="RHEA-COMP:10132"/>
        <dbReference type="Rhea" id="RHEA-COMP:13555"/>
        <dbReference type="Rhea" id="RHEA-COMP:13556"/>
        <dbReference type="ChEBI" id="CHEBI:29950"/>
        <dbReference type="ChEBI" id="CHEBI:82612"/>
        <dbReference type="ChEBI" id="CHEBI:137386"/>
        <dbReference type="ChEBI" id="CHEBI:137387"/>
        <dbReference type="EC" id="2.1.1.63"/>
    </reaction>
</comment>
<dbReference type="Gene3D" id="3.30.160.70">
    <property type="entry name" value="Methylated DNA-protein cysteine methyltransferase domain"/>
    <property type="match status" value="1"/>
</dbReference>
<evidence type="ECO:0000256" key="2">
    <source>
        <dbReference type="ARBA" id="ARBA00008711"/>
    </source>
</evidence>
<evidence type="ECO:0000259" key="11">
    <source>
        <dbReference type="Pfam" id="PF02870"/>
    </source>
</evidence>
<dbReference type="SUPFAM" id="SSF46767">
    <property type="entry name" value="Methylated DNA-protein cysteine methyltransferase, C-terminal domain"/>
    <property type="match status" value="1"/>
</dbReference>
<dbReference type="FunFam" id="1.10.10.10:FF:000214">
    <property type="entry name" value="Methylated-DNA--protein-cysteine methyltransferase"/>
    <property type="match status" value="1"/>
</dbReference>
<protein>
    <recommendedName>
        <fullName evidence="9">Methylated-DNA--protein-cysteine methyltransferase</fullName>
        <ecNumber evidence="9">2.1.1.63</ecNumber>
    </recommendedName>
    <alternativeName>
        <fullName evidence="9">6-O-methylguanine-DNA methyltransferase</fullName>
        <shortName evidence="9">MGMT</shortName>
    </alternativeName>
    <alternativeName>
        <fullName evidence="9">O-6-methylguanine-DNA-alkyltransferase</fullName>
    </alternativeName>
</protein>
<evidence type="ECO:0000256" key="3">
    <source>
        <dbReference type="ARBA" id="ARBA00022490"/>
    </source>
</evidence>
<dbReference type="PANTHER" id="PTHR10815">
    <property type="entry name" value="METHYLATED-DNA--PROTEIN-CYSTEINE METHYLTRANSFERASE"/>
    <property type="match status" value="1"/>
</dbReference>
<feature type="active site" description="Nucleophile; methyl group acceptor" evidence="9">
    <location>
        <position position="125"/>
    </location>
</feature>
<sequence>MKMKGVIHTFLGELILTEEDGYITAVDFDGKEKAEEEKNTEYTPLMLEAKKQLQEFYEGKRDQFTLPLNPKGTPFQKKVWEALLTIPKGETRSYQEIAKLCGNEKASRAVGMANNRNPIPIFIPCHRVIGKNGALVGYGGGLPIKEALLRLEGSML</sequence>